<dbReference type="RefSeq" id="WP_091731386.1">
    <property type="nucleotide sequence ID" value="NZ_FNQE01000026.1"/>
</dbReference>
<keyword evidence="3" id="KW-1185">Reference proteome</keyword>
<evidence type="ECO:0000313" key="3">
    <source>
        <dbReference type="Proteomes" id="UP000198625"/>
    </source>
</evidence>
<evidence type="ECO:0000259" key="1">
    <source>
        <dbReference type="Pfam" id="PF12773"/>
    </source>
</evidence>
<dbReference type="OrthoDB" id="9788304at2"/>
<evidence type="ECO:0000313" key="2">
    <source>
        <dbReference type="EMBL" id="SDZ22926.1"/>
    </source>
</evidence>
<dbReference type="STRING" id="415015.SAMN05660462_02305"/>
<dbReference type="Pfam" id="PF12773">
    <property type="entry name" value="DZR"/>
    <property type="match status" value="1"/>
</dbReference>
<sequence length="120" mass="13607">MEDKKLREELTTKFIELGQLAHQLARNNSIQDQQVIKISDEICLIDKRIHEASGKYVPSKEEMRCPSCMTSYEDGAVFCGNCGQNIKEFYESTIENCKTCNSIVKKDSNYCGVCGSRLNI</sequence>
<dbReference type="AlphaFoldDB" id="A0A1H3RBB0"/>
<organism evidence="2 3">
    <name type="scientific">Proteiniborus ethanoligenes</name>
    <dbReference type="NCBI Taxonomy" id="415015"/>
    <lineage>
        <taxon>Bacteria</taxon>
        <taxon>Bacillati</taxon>
        <taxon>Bacillota</taxon>
        <taxon>Clostridia</taxon>
        <taxon>Eubacteriales</taxon>
        <taxon>Proteiniborus</taxon>
    </lineage>
</organism>
<accession>A0A1H3RBB0</accession>
<dbReference type="EMBL" id="FNQE01000026">
    <property type="protein sequence ID" value="SDZ22926.1"/>
    <property type="molecule type" value="Genomic_DNA"/>
</dbReference>
<reference evidence="3" key="1">
    <citation type="submission" date="2016-10" db="EMBL/GenBank/DDBJ databases">
        <authorList>
            <person name="Varghese N."/>
            <person name="Submissions S."/>
        </authorList>
    </citation>
    <scope>NUCLEOTIDE SEQUENCE [LARGE SCALE GENOMIC DNA]</scope>
    <source>
        <strain evidence="3">DSM 21650</strain>
    </source>
</reference>
<gene>
    <name evidence="2" type="ORF">SAMN05660462_02305</name>
</gene>
<dbReference type="InterPro" id="IPR025874">
    <property type="entry name" value="DZR"/>
</dbReference>
<proteinExistence type="predicted"/>
<name>A0A1H3RBB0_9FIRM</name>
<feature type="domain" description="DZANK-type" evidence="1">
    <location>
        <begin position="65"/>
        <end position="115"/>
    </location>
</feature>
<dbReference type="Proteomes" id="UP000198625">
    <property type="component" value="Unassembled WGS sequence"/>
</dbReference>
<protein>
    <submittedName>
        <fullName evidence="2">Double zinc ribbon</fullName>
    </submittedName>
</protein>